<keyword evidence="1" id="KW-0812">Transmembrane</keyword>
<feature type="transmembrane region" description="Helical" evidence="1">
    <location>
        <begin position="12"/>
        <end position="36"/>
    </location>
</feature>
<evidence type="ECO:0000256" key="1">
    <source>
        <dbReference type="SAM" id="Phobius"/>
    </source>
</evidence>
<keyword evidence="3" id="KW-1185">Reference proteome</keyword>
<feature type="transmembrane region" description="Helical" evidence="1">
    <location>
        <begin position="101"/>
        <end position="121"/>
    </location>
</feature>
<organism evidence="2 3">
    <name type="scientific">Favolaschia claudopus</name>
    <dbReference type="NCBI Taxonomy" id="2862362"/>
    <lineage>
        <taxon>Eukaryota</taxon>
        <taxon>Fungi</taxon>
        <taxon>Dikarya</taxon>
        <taxon>Basidiomycota</taxon>
        <taxon>Agaricomycotina</taxon>
        <taxon>Agaricomycetes</taxon>
        <taxon>Agaricomycetidae</taxon>
        <taxon>Agaricales</taxon>
        <taxon>Marasmiineae</taxon>
        <taxon>Mycenaceae</taxon>
        <taxon>Favolaschia</taxon>
    </lineage>
</organism>
<evidence type="ECO:0000313" key="3">
    <source>
        <dbReference type="Proteomes" id="UP001362999"/>
    </source>
</evidence>
<evidence type="ECO:0000313" key="2">
    <source>
        <dbReference type="EMBL" id="KAK7055453.1"/>
    </source>
</evidence>
<dbReference type="AlphaFoldDB" id="A0AAW0DUG1"/>
<proteinExistence type="predicted"/>
<feature type="transmembrane region" description="Helical" evidence="1">
    <location>
        <begin position="68"/>
        <end position="89"/>
    </location>
</feature>
<name>A0AAW0DUG1_9AGAR</name>
<dbReference type="EMBL" id="JAWWNJ010000005">
    <property type="protein sequence ID" value="KAK7055453.1"/>
    <property type="molecule type" value="Genomic_DNA"/>
</dbReference>
<keyword evidence="1" id="KW-1133">Transmembrane helix</keyword>
<protein>
    <submittedName>
        <fullName evidence="2">Uncharacterized protein</fullName>
    </submittedName>
</protein>
<accession>A0AAW0DUG1</accession>
<sequence length="248" mass="27509">MYLLSRRWGAPGVGFLMTASFVMAVVATAQIILIVARAVAIFHCVQNQVFTGETLNELQCIAHIEKTFIMIQLTLCLINVSTVDCLFLYRCYAVWNHRRDIIVLPALFITCTLVVGILWAINPENVTKAQVVVCLAMVTNLILTALTAGRIVYLGRLARLKLDLYSDKSRSIDNASKFCTRSKRAIAIILESGAIYCAVMIFLFIMAIKNQVALQIAGSLFEIILNIIPTFTTVYIGLKNQCTNPAEP</sequence>
<feature type="transmembrane region" description="Helical" evidence="1">
    <location>
        <begin position="214"/>
        <end position="238"/>
    </location>
</feature>
<feature type="transmembrane region" description="Helical" evidence="1">
    <location>
        <begin position="185"/>
        <end position="208"/>
    </location>
</feature>
<reference evidence="2 3" key="1">
    <citation type="journal article" date="2024" name="J Genomics">
        <title>Draft genome sequencing and assembly of Favolaschia claudopus CIRM-BRFM 2984 isolated from oak limbs.</title>
        <authorList>
            <person name="Navarro D."/>
            <person name="Drula E."/>
            <person name="Chaduli D."/>
            <person name="Cazenave R."/>
            <person name="Ahrendt S."/>
            <person name="Wang J."/>
            <person name="Lipzen A."/>
            <person name="Daum C."/>
            <person name="Barry K."/>
            <person name="Grigoriev I.V."/>
            <person name="Favel A."/>
            <person name="Rosso M.N."/>
            <person name="Martin F."/>
        </authorList>
    </citation>
    <scope>NUCLEOTIDE SEQUENCE [LARGE SCALE GENOMIC DNA]</scope>
    <source>
        <strain evidence="2 3">CIRM-BRFM 2984</strain>
    </source>
</reference>
<keyword evidence="1" id="KW-0472">Membrane</keyword>
<dbReference type="Proteomes" id="UP001362999">
    <property type="component" value="Unassembled WGS sequence"/>
</dbReference>
<feature type="transmembrane region" description="Helical" evidence="1">
    <location>
        <begin position="127"/>
        <end position="153"/>
    </location>
</feature>
<gene>
    <name evidence="2" type="ORF">R3P38DRAFT_1356850</name>
</gene>
<comment type="caution">
    <text evidence="2">The sequence shown here is derived from an EMBL/GenBank/DDBJ whole genome shotgun (WGS) entry which is preliminary data.</text>
</comment>